<reference evidence="1 2" key="1">
    <citation type="journal article" date="2021" name="Nat. Plants">
        <title>The Taxus genome provides insights into paclitaxel biosynthesis.</title>
        <authorList>
            <person name="Xiong X."/>
            <person name="Gou J."/>
            <person name="Liao Q."/>
            <person name="Li Y."/>
            <person name="Zhou Q."/>
            <person name="Bi G."/>
            <person name="Li C."/>
            <person name="Du R."/>
            <person name="Wang X."/>
            <person name="Sun T."/>
            <person name="Guo L."/>
            <person name="Liang H."/>
            <person name="Lu P."/>
            <person name="Wu Y."/>
            <person name="Zhang Z."/>
            <person name="Ro D.K."/>
            <person name="Shang Y."/>
            <person name="Huang S."/>
            <person name="Yan J."/>
        </authorList>
    </citation>
    <scope>NUCLEOTIDE SEQUENCE [LARGE SCALE GENOMIC DNA]</scope>
    <source>
        <strain evidence="1">Ta-2019</strain>
    </source>
</reference>
<gene>
    <name evidence="1" type="ORF">KI387_010699</name>
</gene>
<sequence>EPSAYGAGVPLVLNGSDSVVQYYVPFLSAIQLYTVSSKPTIGKRHCGIESEASDCDYYRDTCSETSSDSEAERGTKCSHQLFGFDRLTLGDQTKGCQECFFSDDSECSNSPGCLAFEYFEGARPFLREPLSDKVTDLARNCHELKTLRSIDLLPASWMSVAWYPIYRIPTGPTLRDLDACFLTFHPLATQLKADGGKSQFGIESQTLFGTVVTNSVRSPKISLPVFGLASYKFKGTTWTSNGSGERQQAHSLFQSA</sequence>
<comment type="caution">
    <text evidence="1">The sequence shown here is derived from an EMBL/GenBank/DDBJ whole genome shotgun (WGS) entry which is preliminary data.</text>
</comment>
<dbReference type="PANTHER" id="PTHR31343:SF42">
    <property type="entry name" value="T15D22.8"/>
    <property type="match status" value="1"/>
</dbReference>
<dbReference type="EMBL" id="JAHRHJ020000008">
    <property type="protein sequence ID" value="KAH9306295.1"/>
    <property type="molecule type" value="Genomic_DNA"/>
</dbReference>
<dbReference type="AlphaFoldDB" id="A0AA38FLH7"/>
<dbReference type="Pfam" id="PF05623">
    <property type="entry name" value="DUF789"/>
    <property type="match status" value="1"/>
</dbReference>
<keyword evidence="2" id="KW-1185">Reference proteome</keyword>
<accession>A0AA38FLH7</accession>
<feature type="non-terminal residue" evidence="1">
    <location>
        <position position="1"/>
    </location>
</feature>
<name>A0AA38FLH7_TAXCH</name>
<feature type="non-terminal residue" evidence="1">
    <location>
        <position position="256"/>
    </location>
</feature>
<dbReference type="Proteomes" id="UP000824469">
    <property type="component" value="Unassembled WGS sequence"/>
</dbReference>
<organism evidence="1 2">
    <name type="scientific">Taxus chinensis</name>
    <name type="common">Chinese yew</name>
    <name type="synonym">Taxus wallichiana var. chinensis</name>
    <dbReference type="NCBI Taxonomy" id="29808"/>
    <lineage>
        <taxon>Eukaryota</taxon>
        <taxon>Viridiplantae</taxon>
        <taxon>Streptophyta</taxon>
        <taxon>Embryophyta</taxon>
        <taxon>Tracheophyta</taxon>
        <taxon>Spermatophyta</taxon>
        <taxon>Pinopsida</taxon>
        <taxon>Pinidae</taxon>
        <taxon>Conifers II</taxon>
        <taxon>Cupressales</taxon>
        <taxon>Taxaceae</taxon>
        <taxon>Taxus</taxon>
    </lineage>
</organism>
<evidence type="ECO:0000313" key="1">
    <source>
        <dbReference type="EMBL" id="KAH9306295.1"/>
    </source>
</evidence>
<dbReference type="InterPro" id="IPR008507">
    <property type="entry name" value="DUF789"/>
</dbReference>
<protein>
    <submittedName>
        <fullName evidence="1">Uncharacterized protein</fullName>
    </submittedName>
</protein>
<dbReference type="OMA" id="CLAFEYF"/>
<proteinExistence type="predicted"/>
<evidence type="ECO:0000313" key="2">
    <source>
        <dbReference type="Proteomes" id="UP000824469"/>
    </source>
</evidence>
<dbReference type="PANTHER" id="PTHR31343">
    <property type="entry name" value="T15D22.8"/>
    <property type="match status" value="1"/>
</dbReference>